<organism evidence="2 3">
    <name type="scientific">Paramecium sonneborni</name>
    <dbReference type="NCBI Taxonomy" id="65129"/>
    <lineage>
        <taxon>Eukaryota</taxon>
        <taxon>Sar</taxon>
        <taxon>Alveolata</taxon>
        <taxon>Ciliophora</taxon>
        <taxon>Intramacronucleata</taxon>
        <taxon>Oligohymenophorea</taxon>
        <taxon>Peniculida</taxon>
        <taxon>Parameciidae</taxon>
        <taxon>Paramecium</taxon>
    </lineage>
</organism>
<sequence length="178" mass="21363">MLFKKTLFYILIKCLLQFLFKLDQSIYPPSYRRIKQQEEEMRKGLTEEEIKKLEESTQKKALEMIELLKVQPEIYKQENNLKQEYPPSIYEVVKEQQDCEILSSLNESDQQSISQMNRKKHVSNQYGKLCTKNTFMINKLKRKKNKNNNNKILRMEIDNKIKGTRQDPDLLIFIIQIL</sequence>
<comment type="caution">
    <text evidence="2">The sequence shown here is derived from an EMBL/GenBank/DDBJ whole genome shotgun (WGS) entry which is preliminary data.</text>
</comment>
<evidence type="ECO:0000313" key="2">
    <source>
        <dbReference type="EMBL" id="CAD8099601.1"/>
    </source>
</evidence>
<protein>
    <submittedName>
        <fullName evidence="2">Uncharacterized protein</fullName>
    </submittedName>
</protein>
<accession>A0A8S1P9W7</accession>
<dbReference type="AlphaFoldDB" id="A0A8S1P9W7"/>
<proteinExistence type="predicted"/>
<reference evidence="2" key="1">
    <citation type="submission" date="2021-01" db="EMBL/GenBank/DDBJ databases">
        <authorList>
            <consortium name="Genoscope - CEA"/>
            <person name="William W."/>
        </authorList>
    </citation>
    <scope>NUCLEOTIDE SEQUENCE</scope>
</reference>
<feature type="signal peptide" evidence="1">
    <location>
        <begin position="1"/>
        <end position="25"/>
    </location>
</feature>
<gene>
    <name evidence="2" type="ORF">PSON_ATCC_30995.1.T0720105</name>
</gene>
<dbReference type="Proteomes" id="UP000692954">
    <property type="component" value="Unassembled WGS sequence"/>
</dbReference>
<keyword evidence="3" id="KW-1185">Reference proteome</keyword>
<evidence type="ECO:0000313" key="3">
    <source>
        <dbReference type="Proteomes" id="UP000692954"/>
    </source>
</evidence>
<feature type="chain" id="PRO_5035718410" evidence="1">
    <location>
        <begin position="26"/>
        <end position="178"/>
    </location>
</feature>
<dbReference type="EMBL" id="CAJJDN010000072">
    <property type="protein sequence ID" value="CAD8099601.1"/>
    <property type="molecule type" value="Genomic_DNA"/>
</dbReference>
<evidence type="ECO:0000256" key="1">
    <source>
        <dbReference type="SAM" id="SignalP"/>
    </source>
</evidence>
<name>A0A8S1P9W7_9CILI</name>
<keyword evidence="1" id="KW-0732">Signal</keyword>
<dbReference type="OrthoDB" id="511529at2759"/>